<dbReference type="GO" id="GO:0016491">
    <property type="term" value="F:oxidoreductase activity"/>
    <property type="evidence" value="ECO:0007669"/>
    <property type="project" value="InterPro"/>
</dbReference>
<dbReference type="Gene3D" id="3.40.50.2000">
    <property type="entry name" value="Glycogen Phosphorylase B"/>
    <property type="match status" value="1"/>
</dbReference>
<dbReference type="SUPFAM" id="SSF51905">
    <property type="entry name" value="FAD/NAD(P)-binding domain"/>
    <property type="match status" value="1"/>
</dbReference>
<reference evidence="3 4" key="1">
    <citation type="submission" date="2019-08" db="EMBL/GenBank/DDBJ databases">
        <title>Deep-cultivation of Planctomycetes and their phenomic and genomic characterization uncovers novel biology.</title>
        <authorList>
            <person name="Wiegand S."/>
            <person name="Jogler M."/>
            <person name="Boedeker C."/>
            <person name="Pinto D."/>
            <person name="Vollmers J."/>
            <person name="Rivas-Marin E."/>
            <person name="Kohn T."/>
            <person name="Peeters S.H."/>
            <person name="Heuer A."/>
            <person name="Rast P."/>
            <person name="Oberbeckmann S."/>
            <person name="Bunk B."/>
            <person name="Jeske O."/>
            <person name="Meyerdierks A."/>
            <person name="Storesund J.E."/>
            <person name="Kallscheuer N."/>
            <person name="Luecker S."/>
            <person name="Lage O.M."/>
            <person name="Pohl T."/>
            <person name="Merkel B.J."/>
            <person name="Hornburger P."/>
            <person name="Mueller R.-W."/>
            <person name="Bruemmer F."/>
            <person name="Labrenz M."/>
            <person name="Spormann A.M."/>
            <person name="Op den Camp H."/>
            <person name="Overmann J."/>
            <person name="Amann R."/>
            <person name="Jetten M.S.M."/>
            <person name="Mascher T."/>
            <person name="Medema M.H."/>
            <person name="Devos D.P."/>
            <person name="Kaster A.-K."/>
            <person name="Ovreas L."/>
            <person name="Rohde M."/>
            <person name="Galperin M.Y."/>
            <person name="Jogler C."/>
        </authorList>
    </citation>
    <scope>NUCLEOTIDE SEQUENCE [LARGE SCALE GENOMIC DNA]</scope>
    <source>
        <strain evidence="3 4">OJF2</strain>
    </source>
</reference>
<name>A0A5B9W5P0_9BACT</name>
<keyword evidence="3" id="KW-0328">Glycosyltransferase</keyword>
<feature type="region of interest" description="Disordered" evidence="1">
    <location>
        <begin position="864"/>
        <end position="885"/>
    </location>
</feature>
<keyword evidence="4" id="KW-1185">Reference proteome</keyword>
<dbReference type="Gene3D" id="3.40.50.11010">
    <property type="match status" value="1"/>
</dbReference>
<dbReference type="PANTHER" id="PTHR21197:SF0">
    <property type="entry name" value="UDP-GALACTOPYRANOSE MUTASE"/>
    <property type="match status" value="1"/>
</dbReference>
<dbReference type="GO" id="GO:0008767">
    <property type="term" value="F:UDP-galactopyranose mutase activity"/>
    <property type="evidence" value="ECO:0007669"/>
    <property type="project" value="TreeGrafter"/>
</dbReference>
<dbReference type="Gene3D" id="3.50.50.60">
    <property type="entry name" value="FAD/NAD(P)-binding domain"/>
    <property type="match status" value="1"/>
</dbReference>
<feature type="region of interest" description="Disordered" evidence="1">
    <location>
        <begin position="364"/>
        <end position="383"/>
    </location>
</feature>
<evidence type="ECO:0000256" key="1">
    <source>
        <dbReference type="SAM" id="MobiDB-lite"/>
    </source>
</evidence>
<proteinExistence type="predicted"/>
<evidence type="ECO:0000313" key="3">
    <source>
        <dbReference type="EMBL" id="QEH35514.1"/>
    </source>
</evidence>
<accession>A0A5B9W5P0</accession>
<dbReference type="InterPro" id="IPR002937">
    <property type="entry name" value="Amino_oxidase"/>
</dbReference>
<dbReference type="AlphaFoldDB" id="A0A5B9W5P0"/>
<keyword evidence="3" id="KW-0808">Transferase</keyword>
<dbReference type="GO" id="GO:0016757">
    <property type="term" value="F:glycosyltransferase activity"/>
    <property type="evidence" value="ECO:0007669"/>
    <property type="project" value="UniProtKB-KW"/>
</dbReference>
<dbReference type="Pfam" id="PF13692">
    <property type="entry name" value="Glyco_trans_1_4"/>
    <property type="match status" value="1"/>
</dbReference>
<sequence length="885" mass="97393">MVGREAPVLICHSHLRWDWVFQRPQHLLSRLAREWTVIVEEEPVFDDRPAGLDVLDVGGGVTVLRPHRRADVDHDLGRLVEGYVAMARGRRPLVRWFYSPMFAAYGDRLGPGQVVVYDCMDELAGFAGAPAGLKEAEDRLLERADVVFTGGRALYEAKRDRNPGVHCFPSAVEETHFARALDPDLPLPADLAGLPRPILGYYGVVDERLDYDLIAALADDRPEGSVVLVGPTIKVDPARLPRRPNLRYLGQKGYAELPAYLKGFDVCLMPWALNEATRHISPTKTLEYMAGGKPIVSTAVQDVVRDHGDIVLVARDAAHFLGLARQAPALFDADREEAGRRRAKGMGWDGTADAMRRLVEGKLGEGRRRPRAARPPQSTRSLIVGGGPAGLSAGLHLDDSDFILADRHDRAGGLCRSIVQDGFTFDYAGHIFFTNDPYVDGLFRGILADNFHEQQRESWIHLYDSYQRYPFQGNLYGLPPEVIKECLLGVIKAGRDADAPAGNANGGRPLNFLEWSLRTFGEGITKHFMQPYNFKVWGIDPARMSSDWIAGRVLTPSLDEVIDGSLRRGRGDMGPNARFGYPLRGGCEMFVSGLARRVEARGGEFAMRRSLVSIDPARKRATFRVGGRGEGGELRTIRYDRLFPSVPLPELIEAIDGAPESVRKAAAGLPSTAVVCVNLGIDREKVTEKHWIYYPEGQDKFLFQRIFVQSNASPHTAPPGHSALTFEISHSKYKPLPVKGKRAMVEACVAGLKRTDLWREGDQVAFEQVLGMPHAYIPFTPDREGRLAVINAYLHKLDIYPIGRFGEWKYVNQDGAILSGKRVVESVQADGKLQPEAAAPAPAEASPPQKRPLAVAMSAEILGNGHGNGHANGNGKGPARLAADL</sequence>
<dbReference type="GO" id="GO:0050660">
    <property type="term" value="F:flavin adenine dinucleotide binding"/>
    <property type="evidence" value="ECO:0007669"/>
    <property type="project" value="TreeGrafter"/>
</dbReference>
<evidence type="ECO:0000259" key="2">
    <source>
        <dbReference type="Pfam" id="PF01593"/>
    </source>
</evidence>
<dbReference type="InterPro" id="IPR036188">
    <property type="entry name" value="FAD/NAD-bd_sf"/>
</dbReference>
<evidence type="ECO:0000313" key="4">
    <source>
        <dbReference type="Proteomes" id="UP000324233"/>
    </source>
</evidence>
<feature type="domain" description="Amine oxidase" evidence="2">
    <location>
        <begin position="389"/>
        <end position="824"/>
    </location>
</feature>
<dbReference type="SUPFAM" id="SSF53756">
    <property type="entry name" value="UDP-Glycosyltransferase/glycogen phosphorylase"/>
    <property type="match status" value="1"/>
</dbReference>
<organism evidence="3 4">
    <name type="scientific">Aquisphaera giovannonii</name>
    <dbReference type="NCBI Taxonomy" id="406548"/>
    <lineage>
        <taxon>Bacteria</taxon>
        <taxon>Pseudomonadati</taxon>
        <taxon>Planctomycetota</taxon>
        <taxon>Planctomycetia</taxon>
        <taxon>Isosphaerales</taxon>
        <taxon>Isosphaeraceae</taxon>
        <taxon>Aquisphaera</taxon>
    </lineage>
</organism>
<dbReference type="GO" id="GO:0005829">
    <property type="term" value="C:cytosol"/>
    <property type="evidence" value="ECO:0007669"/>
    <property type="project" value="TreeGrafter"/>
</dbReference>
<feature type="compositionally biased region" description="Gly residues" evidence="1">
    <location>
        <begin position="864"/>
        <end position="876"/>
    </location>
</feature>
<dbReference type="EMBL" id="CP042997">
    <property type="protein sequence ID" value="QEH35514.1"/>
    <property type="molecule type" value="Genomic_DNA"/>
</dbReference>
<dbReference type="Pfam" id="PF01593">
    <property type="entry name" value="Amino_oxidase"/>
    <property type="match status" value="1"/>
</dbReference>
<dbReference type="KEGG" id="agv:OJF2_40660"/>
<gene>
    <name evidence="3" type="primary">tuaH_2</name>
    <name evidence="3" type="ORF">OJF2_40660</name>
</gene>
<protein>
    <submittedName>
        <fullName evidence="3">Teichuronic acid biosynthesis glycosyltransferase TuaH</fullName>
        <ecNumber evidence="3">2.4.-.-</ecNumber>
    </submittedName>
</protein>
<dbReference type="Proteomes" id="UP000324233">
    <property type="component" value="Chromosome"/>
</dbReference>
<dbReference type="EC" id="2.4.-.-" evidence="3"/>
<dbReference type="PANTHER" id="PTHR21197">
    <property type="entry name" value="UDP-GALACTOPYRANOSE MUTASE"/>
    <property type="match status" value="1"/>
</dbReference>